<dbReference type="AlphaFoldDB" id="A0A6H5H3X6"/>
<name>A0A6H5H3X6_9HEMI</name>
<feature type="compositionally biased region" description="Basic and acidic residues" evidence="1">
    <location>
        <begin position="1"/>
        <end position="22"/>
    </location>
</feature>
<feature type="region of interest" description="Disordered" evidence="1">
    <location>
        <begin position="1"/>
        <end position="80"/>
    </location>
</feature>
<dbReference type="EMBL" id="CADCXU010022909">
    <property type="protein sequence ID" value="CAB0010213.1"/>
    <property type="molecule type" value="Genomic_DNA"/>
</dbReference>
<evidence type="ECO:0000313" key="2">
    <source>
        <dbReference type="EMBL" id="CAB0010213.1"/>
    </source>
</evidence>
<evidence type="ECO:0000313" key="3">
    <source>
        <dbReference type="Proteomes" id="UP000479000"/>
    </source>
</evidence>
<accession>A0A6H5H3X6</accession>
<evidence type="ECO:0000256" key="1">
    <source>
        <dbReference type="SAM" id="MobiDB-lite"/>
    </source>
</evidence>
<proteinExistence type="predicted"/>
<reference evidence="2 3" key="1">
    <citation type="submission" date="2020-02" db="EMBL/GenBank/DDBJ databases">
        <authorList>
            <person name="Ferguson B K."/>
        </authorList>
    </citation>
    <scope>NUCLEOTIDE SEQUENCE [LARGE SCALE GENOMIC DNA]</scope>
</reference>
<protein>
    <submittedName>
        <fullName evidence="2">Uncharacterized protein</fullName>
    </submittedName>
</protein>
<keyword evidence="3" id="KW-1185">Reference proteome</keyword>
<dbReference type="Proteomes" id="UP000479000">
    <property type="component" value="Unassembled WGS sequence"/>
</dbReference>
<feature type="compositionally biased region" description="Basic and acidic residues" evidence="1">
    <location>
        <begin position="39"/>
        <end position="57"/>
    </location>
</feature>
<gene>
    <name evidence="2" type="ORF">NTEN_LOCUS15262</name>
</gene>
<sequence length="110" mass="12692">MRSPAEARMRSPAEARMRRPAEARMGSPAEARMGCPAEARIRNPTEARMRSPADTRSRGCCRRPGRWTWPLPTSGRGRRDQLSRQALPRWADIDFISWIRFEVIQDRSDV</sequence>
<organism evidence="2 3">
    <name type="scientific">Nesidiocoris tenuis</name>
    <dbReference type="NCBI Taxonomy" id="355587"/>
    <lineage>
        <taxon>Eukaryota</taxon>
        <taxon>Metazoa</taxon>
        <taxon>Ecdysozoa</taxon>
        <taxon>Arthropoda</taxon>
        <taxon>Hexapoda</taxon>
        <taxon>Insecta</taxon>
        <taxon>Pterygota</taxon>
        <taxon>Neoptera</taxon>
        <taxon>Paraneoptera</taxon>
        <taxon>Hemiptera</taxon>
        <taxon>Heteroptera</taxon>
        <taxon>Panheteroptera</taxon>
        <taxon>Cimicomorpha</taxon>
        <taxon>Miridae</taxon>
        <taxon>Dicyphina</taxon>
        <taxon>Nesidiocoris</taxon>
    </lineage>
</organism>